<dbReference type="Proteomes" id="UP000663828">
    <property type="component" value="Unassembled WGS sequence"/>
</dbReference>
<dbReference type="EMBL" id="CAJNOR010004753">
    <property type="protein sequence ID" value="CAF1525255.1"/>
    <property type="molecule type" value="Genomic_DNA"/>
</dbReference>
<name>A0A815UW52_ADIRI</name>
<comment type="caution">
    <text evidence="2">The sequence shown here is derived from an EMBL/GenBank/DDBJ whole genome shotgun (WGS) entry which is preliminary data.</text>
</comment>
<proteinExistence type="predicted"/>
<accession>A0A815UW52</accession>
<protein>
    <submittedName>
        <fullName evidence="2">Uncharacterized protein</fullName>
    </submittedName>
</protein>
<evidence type="ECO:0000313" key="2">
    <source>
        <dbReference type="EMBL" id="CAF1525255.1"/>
    </source>
</evidence>
<dbReference type="OrthoDB" id="9971407at2759"/>
<gene>
    <name evidence="1" type="ORF">EDS130_LOCUS30762</name>
    <name evidence="2" type="ORF">XAT740_LOCUS41061</name>
</gene>
<organism evidence="2 3">
    <name type="scientific">Adineta ricciae</name>
    <name type="common">Rotifer</name>
    <dbReference type="NCBI Taxonomy" id="249248"/>
    <lineage>
        <taxon>Eukaryota</taxon>
        <taxon>Metazoa</taxon>
        <taxon>Spiralia</taxon>
        <taxon>Gnathifera</taxon>
        <taxon>Rotifera</taxon>
        <taxon>Eurotatoria</taxon>
        <taxon>Bdelloidea</taxon>
        <taxon>Adinetida</taxon>
        <taxon>Adinetidae</taxon>
        <taxon>Adineta</taxon>
    </lineage>
</organism>
<keyword evidence="3" id="KW-1185">Reference proteome</keyword>
<dbReference type="AlphaFoldDB" id="A0A815UW52"/>
<dbReference type="SUPFAM" id="SSF49870">
    <property type="entry name" value="Osmotin, thaumatin-like protein"/>
    <property type="match status" value="1"/>
</dbReference>
<dbReference type="InterPro" id="IPR037176">
    <property type="entry name" value="Osmotin/thaumatin-like_sf"/>
</dbReference>
<dbReference type="Gene3D" id="2.60.110.10">
    <property type="entry name" value="Thaumatin"/>
    <property type="match status" value="1"/>
</dbReference>
<dbReference type="EMBL" id="CAJNOJ010000218">
    <property type="protein sequence ID" value="CAF1303862.1"/>
    <property type="molecule type" value="Genomic_DNA"/>
</dbReference>
<evidence type="ECO:0000313" key="3">
    <source>
        <dbReference type="Proteomes" id="UP000663828"/>
    </source>
</evidence>
<sequence length="182" mass="20314">MTNTINIINRTDRSTKLGFFPNLGPYQPSFNAERTIDIAAGENQLVELDHGWEGRIQKLTGAPNDPATWAEIHFNAFQNMTFVDISLIRGYNGSLVFTSNDGSLKTGVKDNLFFNAPNQFKLKDSQGNHVLDATEPYTGGQNMDLISYYRSRVPIGQGYIVPDDHSSSHGTQDTHIKLEIYS</sequence>
<reference evidence="2" key="1">
    <citation type="submission" date="2021-02" db="EMBL/GenBank/DDBJ databases">
        <authorList>
            <person name="Nowell W R."/>
        </authorList>
    </citation>
    <scope>NUCLEOTIDE SEQUENCE</scope>
</reference>
<dbReference type="Proteomes" id="UP000663852">
    <property type="component" value="Unassembled WGS sequence"/>
</dbReference>
<evidence type="ECO:0000313" key="1">
    <source>
        <dbReference type="EMBL" id="CAF1303862.1"/>
    </source>
</evidence>